<dbReference type="PROSITE" id="PS00375">
    <property type="entry name" value="UDPGT"/>
    <property type="match status" value="1"/>
</dbReference>
<dbReference type="GO" id="GO:0098754">
    <property type="term" value="P:detoxification"/>
    <property type="evidence" value="ECO:0007669"/>
    <property type="project" value="UniProtKB-ARBA"/>
</dbReference>
<comment type="similarity">
    <text evidence="1 6">Belongs to the UDP-glycosyltransferase family.</text>
</comment>
<dbReference type="GO" id="GO:0080044">
    <property type="term" value="F:quercetin 7-O-glucosyltransferase activity"/>
    <property type="evidence" value="ECO:0007669"/>
    <property type="project" value="TreeGrafter"/>
</dbReference>
<dbReference type="FunFam" id="3.40.50.2000:FF:000019">
    <property type="entry name" value="Glycosyltransferase"/>
    <property type="match status" value="1"/>
</dbReference>
<gene>
    <name evidence="8" type="ORF">PAHAL_3G419900</name>
</gene>
<keyword evidence="3 6" id="KW-0328">Glycosyltransferase</keyword>
<dbReference type="CDD" id="cd03784">
    <property type="entry name" value="GT1_Gtf-like"/>
    <property type="match status" value="1"/>
</dbReference>
<sequence>MVSSDHQSLHILLLPFPVQGHINPLFQFGKRLASHKGVRCTLAATRFVASSTKPAPGSSSVHVAVFSDGCDGGGPDELGGPGGPYFERLESAGSETLDALLVSEAEEHGRPVHVVVYDAFLPWAQGVARRRGAACAAFLTQTCAVNALYTHAWAGRVPFRPAKEELAGLRGLPAQLEPGDLPSFLVDRSCPRSFREVVLNQFQGLDTAEAVLVNSFHELEPQESEYLASTWGAKTVGPTVPSAYLDNRLPDDVSYGIQLHTPMTAESKAWLDGHPARSVVYVSFGSMVALAADQLAELAQGLRASGKPFLWVVRATETAKLPESFRGRARAARGLVVPWCPQLDVLAHPSVGCFVTHCGWNSAVEAIAAGVPMVVVPQWSDQPMNAMCVEDVWHVGVQARPETEATAVVGRGEVERCVRTVMEGETGAGFRRSALDWSRKAKKAVSEGGSSDINILEFISKFRSLQVN</sequence>
<dbReference type="Gene3D" id="3.40.50.2000">
    <property type="entry name" value="Glycogen Phosphorylase B"/>
    <property type="match status" value="2"/>
</dbReference>
<name>A0A2S3HE85_9POAL</name>
<dbReference type="AlphaFoldDB" id="A0A2S3HE85"/>
<reference evidence="8" key="1">
    <citation type="submission" date="2018-04" db="EMBL/GenBank/DDBJ databases">
        <title>WGS assembly of Panicum hallii.</title>
        <authorList>
            <person name="Lovell J."/>
            <person name="Jenkins J."/>
            <person name="Lowry D."/>
            <person name="Mamidi S."/>
            <person name="Sreedasyam A."/>
            <person name="Weng X."/>
            <person name="Barry K."/>
            <person name="Bonette J."/>
            <person name="Campitelli B."/>
            <person name="Daum C."/>
            <person name="Gordon S."/>
            <person name="Gould B."/>
            <person name="Lipzen A."/>
            <person name="Macqueen A."/>
            <person name="Palacio-Mejia J."/>
            <person name="Plott C."/>
            <person name="Shakirov E."/>
            <person name="Shu S."/>
            <person name="Yoshinaga Y."/>
            <person name="Zane M."/>
            <person name="Rokhsar D."/>
            <person name="Grimwood J."/>
            <person name="Schmutz J."/>
            <person name="Juenger T."/>
        </authorList>
    </citation>
    <scope>NUCLEOTIDE SEQUENCE [LARGE SCALE GENOMIC DNA]</scope>
    <source>
        <strain evidence="8">FIL2</strain>
    </source>
</reference>
<proteinExistence type="inferred from homology"/>
<dbReference type="GO" id="GO:0080043">
    <property type="term" value="F:quercetin 3-O-glucosyltransferase activity"/>
    <property type="evidence" value="ECO:0007669"/>
    <property type="project" value="TreeGrafter"/>
</dbReference>
<keyword evidence="2" id="KW-0216">Detoxification</keyword>
<dbReference type="InterPro" id="IPR002213">
    <property type="entry name" value="UDP_glucos_trans"/>
</dbReference>
<keyword evidence="4 6" id="KW-0808">Transferase</keyword>
<dbReference type="SUPFAM" id="SSF53756">
    <property type="entry name" value="UDP-Glycosyltransferase/glycogen phosphorylase"/>
    <property type="match status" value="1"/>
</dbReference>
<comment type="function">
    <text evidence="5">Involved in the detoxification of the Fusarium mycotoxin deoxynivalenol by the transfer of glucose from UDP-D-glucose to the hydroxyl group at C-3, forming deoxynivalenol-3-O-beta-D-glucoside.</text>
</comment>
<dbReference type="Pfam" id="PF00201">
    <property type="entry name" value="UDPGT"/>
    <property type="match status" value="1"/>
</dbReference>
<dbReference type="Proteomes" id="UP000243499">
    <property type="component" value="Chromosome 3"/>
</dbReference>
<evidence type="ECO:0000256" key="5">
    <source>
        <dbReference type="ARBA" id="ARBA00058521"/>
    </source>
</evidence>
<dbReference type="InterPro" id="IPR035595">
    <property type="entry name" value="UDP_glycos_trans_CS"/>
</dbReference>
<evidence type="ECO:0000256" key="3">
    <source>
        <dbReference type="ARBA" id="ARBA00022676"/>
    </source>
</evidence>
<dbReference type="EC" id="2.4.1.-" evidence="7"/>
<evidence type="ECO:0000256" key="2">
    <source>
        <dbReference type="ARBA" id="ARBA00022575"/>
    </source>
</evidence>
<evidence type="ECO:0000256" key="4">
    <source>
        <dbReference type="ARBA" id="ARBA00022679"/>
    </source>
</evidence>
<dbReference type="FunFam" id="3.40.50.2000:FF:000057">
    <property type="entry name" value="Glycosyltransferase"/>
    <property type="match status" value="1"/>
</dbReference>
<organism evidence="8">
    <name type="scientific">Panicum hallii</name>
    <dbReference type="NCBI Taxonomy" id="206008"/>
    <lineage>
        <taxon>Eukaryota</taxon>
        <taxon>Viridiplantae</taxon>
        <taxon>Streptophyta</taxon>
        <taxon>Embryophyta</taxon>
        <taxon>Tracheophyta</taxon>
        <taxon>Spermatophyta</taxon>
        <taxon>Magnoliopsida</taxon>
        <taxon>Liliopsida</taxon>
        <taxon>Poales</taxon>
        <taxon>Poaceae</taxon>
        <taxon>PACMAD clade</taxon>
        <taxon>Panicoideae</taxon>
        <taxon>Panicodae</taxon>
        <taxon>Paniceae</taxon>
        <taxon>Panicinae</taxon>
        <taxon>Panicum</taxon>
        <taxon>Panicum sect. Panicum</taxon>
    </lineage>
</organism>
<evidence type="ECO:0000256" key="6">
    <source>
        <dbReference type="RuleBase" id="RU003718"/>
    </source>
</evidence>
<evidence type="ECO:0000256" key="7">
    <source>
        <dbReference type="RuleBase" id="RU362057"/>
    </source>
</evidence>
<dbReference type="Gramene" id="PAN20901">
    <property type="protein sequence ID" value="PAN20901"/>
    <property type="gene ID" value="PAHAL_3G419900"/>
</dbReference>
<protein>
    <recommendedName>
        <fullName evidence="7">Glycosyltransferase</fullName>
        <ecNumber evidence="7">2.4.1.-</ecNumber>
    </recommendedName>
</protein>
<dbReference type="PANTHER" id="PTHR11926">
    <property type="entry name" value="GLUCOSYL/GLUCURONOSYL TRANSFERASES"/>
    <property type="match status" value="1"/>
</dbReference>
<accession>A0A2S3HE85</accession>
<evidence type="ECO:0000256" key="1">
    <source>
        <dbReference type="ARBA" id="ARBA00009995"/>
    </source>
</evidence>
<dbReference type="EMBL" id="CM008048">
    <property type="protein sequence ID" value="PAN20901.1"/>
    <property type="molecule type" value="Genomic_DNA"/>
</dbReference>
<dbReference type="PANTHER" id="PTHR11926:SF1403">
    <property type="entry name" value="GLYCOSYLTRANSFERASE"/>
    <property type="match status" value="1"/>
</dbReference>
<evidence type="ECO:0000313" key="8">
    <source>
        <dbReference type="EMBL" id="PAN20901.1"/>
    </source>
</evidence>